<feature type="transmembrane region" description="Helical" evidence="1">
    <location>
        <begin position="217"/>
        <end position="237"/>
    </location>
</feature>
<reference evidence="2" key="1">
    <citation type="journal article" date="2023" name="bioRxiv">
        <title>Scaffold-level genome assemblies of two parasitoid biocontrol wasps reveal the parthenogenesis mechanism and an associated novel virus.</title>
        <authorList>
            <person name="Inwood S."/>
            <person name="Skelly J."/>
            <person name="Guhlin J."/>
            <person name="Harrop T."/>
            <person name="Goldson S."/>
            <person name="Dearden P."/>
        </authorList>
    </citation>
    <scope>NUCLEOTIDE SEQUENCE</scope>
    <source>
        <strain evidence="2">Lincoln</strain>
        <tissue evidence="2">Whole body</tissue>
    </source>
</reference>
<evidence type="ECO:0000313" key="2">
    <source>
        <dbReference type="EMBL" id="KAK0168158.1"/>
    </source>
</evidence>
<keyword evidence="1" id="KW-1133">Transmembrane helix</keyword>
<keyword evidence="1" id="KW-0812">Transmembrane</keyword>
<keyword evidence="1" id="KW-0472">Membrane</keyword>
<gene>
    <name evidence="2" type="ORF">PV327_001986</name>
</gene>
<protein>
    <submittedName>
        <fullName evidence="2">Uncharacterized protein</fullName>
    </submittedName>
</protein>
<evidence type="ECO:0000313" key="3">
    <source>
        <dbReference type="Proteomes" id="UP001168972"/>
    </source>
</evidence>
<feature type="transmembrane region" description="Helical" evidence="1">
    <location>
        <begin position="161"/>
        <end position="178"/>
    </location>
</feature>
<dbReference type="AlphaFoldDB" id="A0AA39KNL6"/>
<sequence>MISTCCGCASLKKGVLIVSILQFVLSIINLVIECYQHQGLLIGFSYFIILVVSSLAIRGAVNENAHLIFPLLSVYFVGFLMILPFAFIRMIQQANQVSAPGQAYARIILGTIFGFGIGVHIFIVIYSFHQELLRKKFSSSNSNNTVANVEPHLFLSINNRTLSATVEFFSFLSAMIELSSFCGRISLKKGVLFISILHFILSFSGLMYAAIKLYQSEVMVVLLISFILSILAIIGTVTV</sequence>
<keyword evidence="3" id="KW-1185">Reference proteome</keyword>
<feature type="transmembrane region" description="Helical" evidence="1">
    <location>
        <begin position="14"/>
        <end position="32"/>
    </location>
</feature>
<evidence type="ECO:0000256" key="1">
    <source>
        <dbReference type="SAM" id="Phobius"/>
    </source>
</evidence>
<comment type="caution">
    <text evidence="2">The sequence shown here is derived from an EMBL/GenBank/DDBJ whole genome shotgun (WGS) entry which is preliminary data.</text>
</comment>
<feature type="transmembrane region" description="Helical" evidence="1">
    <location>
        <begin position="67"/>
        <end position="91"/>
    </location>
</feature>
<feature type="transmembrane region" description="Helical" evidence="1">
    <location>
        <begin position="39"/>
        <end position="61"/>
    </location>
</feature>
<feature type="transmembrane region" description="Helical" evidence="1">
    <location>
        <begin position="103"/>
        <end position="128"/>
    </location>
</feature>
<dbReference type="Proteomes" id="UP001168972">
    <property type="component" value="Unassembled WGS sequence"/>
</dbReference>
<name>A0AA39KNL6_MICHY</name>
<reference evidence="2" key="2">
    <citation type="submission" date="2023-03" db="EMBL/GenBank/DDBJ databases">
        <authorList>
            <person name="Inwood S.N."/>
            <person name="Skelly J.G."/>
            <person name="Guhlin J."/>
            <person name="Harrop T.W.R."/>
            <person name="Goldson S.G."/>
            <person name="Dearden P.K."/>
        </authorList>
    </citation>
    <scope>NUCLEOTIDE SEQUENCE</scope>
    <source>
        <strain evidence="2">Lincoln</strain>
        <tissue evidence="2">Whole body</tissue>
    </source>
</reference>
<organism evidence="2 3">
    <name type="scientific">Microctonus hyperodae</name>
    <name type="common">Parasitoid wasp</name>
    <dbReference type="NCBI Taxonomy" id="165561"/>
    <lineage>
        <taxon>Eukaryota</taxon>
        <taxon>Metazoa</taxon>
        <taxon>Ecdysozoa</taxon>
        <taxon>Arthropoda</taxon>
        <taxon>Hexapoda</taxon>
        <taxon>Insecta</taxon>
        <taxon>Pterygota</taxon>
        <taxon>Neoptera</taxon>
        <taxon>Endopterygota</taxon>
        <taxon>Hymenoptera</taxon>
        <taxon>Apocrita</taxon>
        <taxon>Ichneumonoidea</taxon>
        <taxon>Braconidae</taxon>
        <taxon>Euphorinae</taxon>
        <taxon>Microctonus</taxon>
    </lineage>
</organism>
<feature type="transmembrane region" description="Helical" evidence="1">
    <location>
        <begin position="190"/>
        <end position="211"/>
    </location>
</feature>
<proteinExistence type="predicted"/>
<dbReference type="EMBL" id="JAQQBR010001831">
    <property type="protein sequence ID" value="KAK0168158.1"/>
    <property type="molecule type" value="Genomic_DNA"/>
</dbReference>
<accession>A0AA39KNL6</accession>